<feature type="domain" description="Reverse transcriptase/retrotransposon-derived protein RNase H-like" evidence="2">
    <location>
        <begin position="234"/>
        <end position="324"/>
    </location>
</feature>
<evidence type="ECO:0000313" key="3">
    <source>
        <dbReference type="EMBL" id="KAJ8871492.1"/>
    </source>
</evidence>
<dbReference type="InterPro" id="IPR050951">
    <property type="entry name" value="Retrovirus_Pol_polyprotein"/>
</dbReference>
<dbReference type="InterPro" id="IPR043128">
    <property type="entry name" value="Rev_trsase/Diguanyl_cyclase"/>
</dbReference>
<dbReference type="PANTHER" id="PTHR37984">
    <property type="entry name" value="PROTEIN CBG26694"/>
    <property type="match status" value="1"/>
</dbReference>
<evidence type="ECO:0000313" key="4">
    <source>
        <dbReference type="Proteomes" id="UP001159363"/>
    </source>
</evidence>
<dbReference type="CDD" id="cd09274">
    <property type="entry name" value="RNase_HI_RT_Ty3"/>
    <property type="match status" value="1"/>
</dbReference>
<dbReference type="Pfam" id="PF17919">
    <property type="entry name" value="RT_RNaseH_2"/>
    <property type="match status" value="1"/>
</dbReference>
<proteinExistence type="predicted"/>
<dbReference type="EMBL" id="JARBHB010000012">
    <property type="protein sequence ID" value="KAJ8871492.1"/>
    <property type="molecule type" value="Genomic_DNA"/>
</dbReference>
<comment type="caution">
    <text evidence="3">The sequence shown here is derived from an EMBL/GenBank/DDBJ whole genome shotgun (WGS) entry which is preliminary data.</text>
</comment>
<name>A0ABQ9GHH5_9NEOP</name>
<dbReference type="InterPro" id="IPR041577">
    <property type="entry name" value="RT_RNaseH_2"/>
</dbReference>
<gene>
    <name evidence="3" type="ORF">PR048_027814</name>
</gene>
<sequence>MDQVVQMYPVLCNGKIGKIPDVKGAQSVFLRERNAPYALMKKVDAELDTLEAIGVLTKAETSDCGSPLVVIPKTYGRVCLYVDYKVNAHYPIREIDNILISLLNSHFFCRIDLFKAYLHVPVDEQSRIIDKMLHDVPKTMSYFDDIIVHGSTREENPHCSKKIIEYLGHIIEFNKISKSPGKVATIVDIPRLKSTEDLRKFRGMVTDCSRFIHGASTISSPLHRLLCMSTIFKWTSACEAAFRKSKQAIASDQVLVPYDPDLPVQLDGDASPTGIAEVLSHIVHGHEHPIAFASRSLTALDREALAIAFTVNNFFQYLFGRHFKLVTDKQPLTRIFNHRVALPKRTAGCLQRYAAFMSGFNYTIDFTKGIENSTVDCLS</sequence>
<dbReference type="Proteomes" id="UP001159363">
    <property type="component" value="Chromosome 11"/>
</dbReference>
<dbReference type="Gene3D" id="3.30.70.270">
    <property type="match status" value="2"/>
</dbReference>
<evidence type="ECO:0000256" key="1">
    <source>
        <dbReference type="ARBA" id="ARBA00023268"/>
    </source>
</evidence>
<reference evidence="3 4" key="1">
    <citation type="submission" date="2023-02" db="EMBL/GenBank/DDBJ databases">
        <title>LHISI_Scaffold_Assembly.</title>
        <authorList>
            <person name="Stuart O.P."/>
            <person name="Cleave R."/>
            <person name="Magrath M.J.L."/>
            <person name="Mikheyev A.S."/>
        </authorList>
    </citation>
    <scope>NUCLEOTIDE SEQUENCE [LARGE SCALE GENOMIC DNA]</scope>
    <source>
        <strain evidence="3">Daus_M_001</strain>
        <tissue evidence="3">Leg muscle</tissue>
    </source>
</reference>
<dbReference type="PANTHER" id="PTHR37984:SF5">
    <property type="entry name" value="PROTEIN NYNRIN-LIKE"/>
    <property type="match status" value="1"/>
</dbReference>
<organism evidence="3 4">
    <name type="scientific">Dryococelus australis</name>
    <dbReference type="NCBI Taxonomy" id="614101"/>
    <lineage>
        <taxon>Eukaryota</taxon>
        <taxon>Metazoa</taxon>
        <taxon>Ecdysozoa</taxon>
        <taxon>Arthropoda</taxon>
        <taxon>Hexapoda</taxon>
        <taxon>Insecta</taxon>
        <taxon>Pterygota</taxon>
        <taxon>Neoptera</taxon>
        <taxon>Polyneoptera</taxon>
        <taxon>Phasmatodea</taxon>
        <taxon>Verophasmatodea</taxon>
        <taxon>Anareolatae</taxon>
        <taxon>Phasmatidae</taxon>
        <taxon>Eurycanthinae</taxon>
        <taxon>Dryococelus</taxon>
    </lineage>
</organism>
<dbReference type="InterPro" id="IPR043502">
    <property type="entry name" value="DNA/RNA_pol_sf"/>
</dbReference>
<protein>
    <recommendedName>
        <fullName evidence="2">Reverse transcriptase/retrotransposon-derived protein RNase H-like domain-containing protein</fullName>
    </recommendedName>
</protein>
<keyword evidence="4" id="KW-1185">Reference proteome</keyword>
<accession>A0ABQ9GHH5</accession>
<keyword evidence="1" id="KW-0511">Multifunctional enzyme</keyword>
<dbReference type="SUPFAM" id="SSF56672">
    <property type="entry name" value="DNA/RNA polymerases"/>
    <property type="match status" value="1"/>
</dbReference>
<evidence type="ECO:0000259" key="2">
    <source>
        <dbReference type="Pfam" id="PF17919"/>
    </source>
</evidence>